<keyword evidence="1" id="KW-0378">Hydrolase</keyword>
<dbReference type="Proteomes" id="UP000243342">
    <property type="component" value="Unassembled WGS sequence"/>
</dbReference>
<dbReference type="SUPFAM" id="SSF53187">
    <property type="entry name" value="Zn-dependent exopeptidases"/>
    <property type="match status" value="1"/>
</dbReference>
<accession>A0A1J7C9R7</accession>
<dbReference type="GO" id="GO:0008745">
    <property type="term" value="F:N-acetylmuramoyl-L-alanine amidase activity"/>
    <property type="evidence" value="ECO:0007669"/>
    <property type="project" value="InterPro"/>
</dbReference>
<dbReference type="GO" id="GO:0030288">
    <property type="term" value="C:outer membrane-bounded periplasmic space"/>
    <property type="evidence" value="ECO:0007669"/>
    <property type="project" value="TreeGrafter"/>
</dbReference>
<dbReference type="GO" id="GO:0009253">
    <property type="term" value="P:peptidoglycan catabolic process"/>
    <property type="evidence" value="ECO:0007669"/>
    <property type="project" value="InterPro"/>
</dbReference>
<dbReference type="PANTHER" id="PTHR30404:SF0">
    <property type="entry name" value="N-ACETYLMURAMOYL-L-ALANINE AMIDASE AMIC"/>
    <property type="match status" value="1"/>
</dbReference>
<organism evidence="4 5">
    <name type="scientific">Mangrovactinospora gilvigrisea</name>
    <dbReference type="NCBI Taxonomy" id="1428644"/>
    <lineage>
        <taxon>Bacteria</taxon>
        <taxon>Bacillati</taxon>
        <taxon>Actinomycetota</taxon>
        <taxon>Actinomycetes</taxon>
        <taxon>Kitasatosporales</taxon>
        <taxon>Streptomycetaceae</taxon>
        <taxon>Mangrovactinospora</taxon>
    </lineage>
</organism>
<sequence length="298" mass="29815">MLAAALAAGAALALGGCGGGSGTAKASSGDGRSAARPHSASASPRPSSRSLSPSPSSSDSGPASDSASKGRPLAGRTVVIDPGHNIHNADHTTEINKLVEMGDGKKPCDTTGTSTNGGYSEASFTLDVSRRVEKILEAAGAKVVLTQNGGRSWGPCVDERAAIGNKAHADAAISIHADGSNAAGAHGFHVILPGRVHSSVANTGPILAPSGVLGRDIRAAFAHTTGSSPANYIGDGSGLVTRTDLGGLDLSTVPKVFLECGNMRNATESRNFTSPVWRQKAAEGVASGLTAFLTRSTG</sequence>
<gene>
    <name evidence="4" type="ORF">BIV57_06900</name>
</gene>
<feature type="region of interest" description="Disordered" evidence="2">
    <location>
        <begin position="14"/>
        <end position="88"/>
    </location>
</feature>
<proteinExistence type="predicted"/>
<reference evidence="4 5" key="1">
    <citation type="submission" date="2016-10" db="EMBL/GenBank/DDBJ databases">
        <title>Genome sequence of Streptomyces gilvigriseus MUSC 26.</title>
        <authorList>
            <person name="Lee L.-H."/>
            <person name="Ser H.-L."/>
        </authorList>
    </citation>
    <scope>NUCLEOTIDE SEQUENCE [LARGE SCALE GENOMIC DNA]</scope>
    <source>
        <strain evidence="4 5">MUSC 26</strain>
    </source>
</reference>
<evidence type="ECO:0000256" key="2">
    <source>
        <dbReference type="SAM" id="MobiDB-lite"/>
    </source>
</evidence>
<dbReference type="InterPro" id="IPR002508">
    <property type="entry name" value="MurNAc-LAA_cat"/>
</dbReference>
<keyword evidence="5" id="KW-1185">Reference proteome</keyword>
<dbReference type="CDD" id="cd02696">
    <property type="entry name" value="MurNAc-LAA"/>
    <property type="match status" value="1"/>
</dbReference>
<dbReference type="PANTHER" id="PTHR30404">
    <property type="entry name" value="N-ACETYLMURAMOYL-L-ALANINE AMIDASE"/>
    <property type="match status" value="1"/>
</dbReference>
<protein>
    <submittedName>
        <fullName evidence="4">N-acetylmuramoyl-L-alanine amidase</fullName>
    </submittedName>
</protein>
<feature type="compositionally biased region" description="Low complexity" evidence="2">
    <location>
        <begin position="23"/>
        <end position="67"/>
    </location>
</feature>
<dbReference type="SMART" id="SM00646">
    <property type="entry name" value="Ami_3"/>
    <property type="match status" value="1"/>
</dbReference>
<feature type="domain" description="MurNAc-LAA" evidence="3">
    <location>
        <begin position="161"/>
        <end position="290"/>
    </location>
</feature>
<dbReference type="Pfam" id="PF01520">
    <property type="entry name" value="Amidase_3"/>
    <property type="match status" value="1"/>
</dbReference>
<dbReference type="EMBL" id="MLCF01000026">
    <property type="protein sequence ID" value="OIV38260.1"/>
    <property type="molecule type" value="Genomic_DNA"/>
</dbReference>
<evidence type="ECO:0000259" key="3">
    <source>
        <dbReference type="SMART" id="SM00646"/>
    </source>
</evidence>
<evidence type="ECO:0000313" key="5">
    <source>
        <dbReference type="Proteomes" id="UP000243342"/>
    </source>
</evidence>
<dbReference type="STRING" id="1428644.BIV57_06900"/>
<dbReference type="AlphaFoldDB" id="A0A1J7C9R7"/>
<name>A0A1J7C9R7_9ACTN</name>
<evidence type="ECO:0000256" key="1">
    <source>
        <dbReference type="ARBA" id="ARBA00022801"/>
    </source>
</evidence>
<dbReference type="InterPro" id="IPR050695">
    <property type="entry name" value="N-acetylmuramoyl_amidase_3"/>
</dbReference>
<comment type="caution">
    <text evidence="4">The sequence shown here is derived from an EMBL/GenBank/DDBJ whole genome shotgun (WGS) entry which is preliminary data.</text>
</comment>
<dbReference type="Gene3D" id="3.40.630.40">
    <property type="entry name" value="Zn-dependent exopeptidases"/>
    <property type="match status" value="1"/>
</dbReference>
<evidence type="ECO:0000313" key="4">
    <source>
        <dbReference type="EMBL" id="OIV38260.1"/>
    </source>
</evidence>